<dbReference type="Proteomes" id="UP000712281">
    <property type="component" value="Unassembled WGS sequence"/>
</dbReference>
<evidence type="ECO:0000256" key="1">
    <source>
        <dbReference type="SAM" id="SignalP"/>
    </source>
</evidence>
<accession>A0A8S9ID58</accession>
<keyword evidence="1" id="KW-0732">Signal</keyword>
<comment type="caution">
    <text evidence="2">The sequence shown here is derived from an EMBL/GenBank/DDBJ whole genome shotgun (WGS) entry which is preliminary data.</text>
</comment>
<dbReference type="AlphaFoldDB" id="A0A8S9ID58"/>
<evidence type="ECO:0000313" key="3">
    <source>
        <dbReference type="Proteomes" id="UP000712281"/>
    </source>
</evidence>
<evidence type="ECO:0000313" key="2">
    <source>
        <dbReference type="EMBL" id="KAF2567473.1"/>
    </source>
</evidence>
<organism evidence="2 3">
    <name type="scientific">Brassica cretica</name>
    <name type="common">Mustard</name>
    <dbReference type="NCBI Taxonomy" id="69181"/>
    <lineage>
        <taxon>Eukaryota</taxon>
        <taxon>Viridiplantae</taxon>
        <taxon>Streptophyta</taxon>
        <taxon>Embryophyta</taxon>
        <taxon>Tracheophyta</taxon>
        <taxon>Spermatophyta</taxon>
        <taxon>Magnoliopsida</taxon>
        <taxon>eudicotyledons</taxon>
        <taxon>Gunneridae</taxon>
        <taxon>Pentapetalae</taxon>
        <taxon>rosids</taxon>
        <taxon>malvids</taxon>
        <taxon>Brassicales</taxon>
        <taxon>Brassicaceae</taxon>
        <taxon>Brassiceae</taxon>
        <taxon>Brassica</taxon>
    </lineage>
</organism>
<gene>
    <name evidence="2" type="ORF">F2Q68_00026211</name>
</gene>
<proteinExistence type="predicted"/>
<reference evidence="2" key="1">
    <citation type="submission" date="2019-12" db="EMBL/GenBank/DDBJ databases">
        <title>Genome sequencing and annotation of Brassica cretica.</title>
        <authorList>
            <person name="Studholme D.J."/>
            <person name="Sarris P.F."/>
        </authorList>
    </citation>
    <scope>NUCLEOTIDE SEQUENCE</scope>
    <source>
        <strain evidence="2">PFS-001/15</strain>
        <tissue evidence="2">Leaf</tissue>
    </source>
</reference>
<protein>
    <submittedName>
        <fullName evidence="2">Uncharacterized protein</fullName>
    </submittedName>
</protein>
<feature type="signal peptide" evidence="1">
    <location>
        <begin position="1"/>
        <end position="18"/>
    </location>
</feature>
<feature type="chain" id="PRO_5035757635" evidence="1">
    <location>
        <begin position="19"/>
        <end position="57"/>
    </location>
</feature>
<sequence length="57" mass="6436">MWCSNHLLLSCSLQTMAGSEPRQSRPHYQKRLGMGTCFLSWRVQWVGSSTCAGAVYQ</sequence>
<dbReference type="EMBL" id="QGKW02001911">
    <property type="protein sequence ID" value="KAF2567473.1"/>
    <property type="molecule type" value="Genomic_DNA"/>
</dbReference>
<name>A0A8S9ID58_BRACR</name>